<evidence type="ECO:0000313" key="4">
    <source>
        <dbReference type="Proteomes" id="UP000669179"/>
    </source>
</evidence>
<keyword evidence="2" id="KW-1133">Transmembrane helix</keyword>
<evidence type="ECO:0000256" key="1">
    <source>
        <dbReference type="SAM" id="MobiDB-lite"/>
    </source>
</evidence>
<feature type="transmembrane region" description="Helical" evidence="2">
    <location>
        <begin position="171"/>
        <end position="196"/>
    </location>
</feature>
<name>A0A939PT50_9ACTN</name>
<evidence type="ECO:0000256" key="2">
    <source>
        <dbReference type="SAM" id="Phobius"/>
    </source>
</evidence>
<dbReference type="Gene3D" id="1.10.287.1060">
    <property type="entry name" value="ESAT-6-like"/>
    <property type="match status" value="1"/>
</dbReference>
<keyword evidence="4" id="KW-1185">Reference proteome</keyword>
<dbReference type="Proteomes" id="UP000669179">
    <property type="component" value="Unassembled WGS sequence"/>
</dbReference>
<sequence length="434" mass="43793">MGAGRALGAVETMMSTAVTEAGTASFVLPPAAMITFQFKLSTGDAPALDEAGQAWRDASEAIQKLISELPQSVSAVPGETWTADDRPAYEAKVQEFCSQLDALQTYCQAVGISLTSLAYAQLTYAAFAVGMGTFLAALGVAVIAAAASVVGSPSIAGMEATAATCLTITTVATGILAAAGQIIAAVLAGGAALTAVTEKGRGNDQALGDFLKAQQVGAAGAAANLLQNAANAGLAFVNRRQDAVLPKGKKLPKGQKGTPLQGVDLDADRDFNNTWNVGGGANIQTPGGSSHEFGVHGKKGDGQAWGVDGNYSYEGPLGNSGSVEGGYEQDKDGKATWNGKGEYSNQFGTSGNVGYEHDDKGHDKVTGGAGMERGPVTGNVEGNVNADTGEWGGKADGSVAPGGAEVFGGSGEVQGQGGNVTDAKGDMRPPWEIQ</sequence>
<dbReference type="EMBL" id="JAGEOJ010000025">
    <property type="protein sequence ID" value="MBO2454306.1"/>
    <property type="molecule type" value="Genomic_DNA"/>
</dbReference>
<feature type="region of interest" description="Disordered" evidence="1">
    <location>
        <begin position="247"/>
        <end position="266"/>
    </location>
</feature>
<keyword evidence="2" id="KW-0472">Membrane</keyword>
<feature type="compositionally biased region" description="Basic and acidic residues" evidence="1">
    <location>
        <begin position="423"/>
        <end position="434"/>
    </location>
</feature>
<feature type="compositionally biased region" description="Gly residues" evidence="1">
    <location>
        <begin position="405"/>
        <end position="418"/>
    </location>
</feature>
<comment type="caution">
    <text evidence="3">The sequence shown here is derived from an EMBL/GenBank/DDBJ whole genome shotgun (WGS) entry which is preliminary data.</text>
</comment>
<reference evidence="3" key="1">
    <citation type="submission" date="2021-03" db="EMBL/GenBank/DDBJ databases">
        <authorList>
            <person name="Kanchanasin P."/>
            <person name="Saeng-In P."/>
            <person name="Phongsopitanun W."/>
            <person name="Yuki M."/>
            <person name="Kudo T."/>
            <person name="Ohkuma M."/>
            <person name="Tanasupawat S."/>
        </authorList>
    </citation>
    <scope>NUCLEOTIDE SEQUENCE</scope>
    <source>
        <strain evidence="3">GKU 128</strain>
    </source>
</reference>
<proteinExistence type="predicted"/>
<feature type="region of interest" description="Disordered" evidence="1">
    <location>
        <begin position="393"/>
        <end position="434"/>
    </location>
</feature>
<feature type="transmembrane region" description="Helical" evidence="2">
    <location>
        <begin position="124"/>
        <end position="151"/>
    </location>
</feature>
<accession>A0A939PT50</accession>
<dbReference type="AlphaFoldDB" id="A0A939PT50"/>
<keyword evidence="2" id="KW-0812">Transmembrane</keyword>
<organism evidence="3 4">
    <name type="scientific">Actinomadura barringtoniae</name>
    <dbReference type="NCBI Taxonomy" id="1427535"/>
    <lineage>
        <taxon>Bacteria</taxon>
        <taxon>Bacillati</taxon>
        <taxon>Actinomycetota</taxon>
        <taxon>Actinomycetes</taxon>
        <taxon>Streptosporangiales</taxon>
        <taxon>Thermomonosporaceae</taxon>
        <taxon>Actinomadura</taxon>
    </lineage>
</organism>
<evidence type="ECO:0000313" key="3">
    <source>
        <dbReference type="EMBL" id="MBO2454306.1"/>
    </source>
</evidence>
<gene>
    <name evidence="3" type="ORF">J4573_44975</name>
</gene>
<protein>
    <submittedName>
        <fullName evidence="3">Uncharacterized protein</fullName>
    </submittedName>
</protein>
<dbReference type="RefSeq" id="WP_208262501.1">
    <property type="nucleotide sequence ID" value="NZ_JAGEOJ010000025.1"/>
</dbReference>